<gene>
    <name evidence="2" type="ORF">FY036_05195</name>
</gene>
<evidence type="ECO:0000313" key="3">
    <source>
        <dbReference type="Proteomes" id="UP000323258"/>
    </source>
</evidence>
<evidence type="ECO:0000313" key="2">
    <source>
        <dbReference type="EMBL" id="TYR34306.1"/>
    </source>
</evidence>
<keyword evidence="3" id="KW-1185">Reference proteome</keyword>
<dbReference type="OrthoDB" id="8116910at2"/>
<reference evidence="2 3" key="2">
    <citation type="submission" date="2019-09" db="EMBL/GenBank/DDBJ databases">
        <title>Mesorhizobium sp. MaA-C15 isolated from Microcystis aeruginosa.</title>
        <authorList>
            <person name="Jeong S.E."/>
            <person name="Jin H.M."/>
            <person name="Jeon C.O."/>
        </authorList>
    </citation>
    <scope>NUCLEOTIDE SEQUENCE [LARGE SCALE GENOMIC DNA]</scope>
    <source>
        <strain evidence="2 3">MaA-C15</strain>
    </source>
</reference>
<keyword evidence="1" id="KW-0812">Transmembrane</keyword>
<name>A0A5D4H0B4_9HYPH</name>
<dbReference type="EMBL" id="VSZS01000056">
    <property type="protein sequence ID" value="TYR34306.1"/>
    <property type="molecule type" value="Genomic_DNA"/>
</dbReference>
<feature type="transmembrane region" description="Helical" evidence="1">
    <location>
        <begin position="37"/>
        <end position="54"/>
    </location>
</feature>
<feature type="transmembrane region" description="Helical" evidence="1">
    <location>
        <begin position="66"/>
        <end position="87"/>
    </location>
</feature>
<comment type="caution">
    <text evidence="2">The sequence shown here is derived from an EMBL/GenBank/DDBJ whole genome shotgun (WGS) entry which is preliminary data.</text>
</comment>
<dbReference type="Proteomes" id="UP000323258">
    <property type="component" value="Unassembled WGS sequence"/>
</dbReference>
<keyword evidence="1" id="KW-0472">Membrane</keyword>
<proteinExistence type="predicted"/>
<evidence type="ECO:0000256" key="1">
    <source>
        <dbReference type="SAM" id="Phobius"/>
    </source>
</evidence>
<keyword evidence="1" id="KW-1133">Transmembrane helix</keyword>
<accession>A0A5D4H0B4</accession>
<dbReference type="AlphaFoldDB" id="A0A5D4H0B4"/>
<sequence length="90" mass="9410">MFQIAAAILAGLMIVWTAVRGLRPRAGIFERLYSLTAGGWSAFGAAIYYPALLGRFAPAGLIHSHLAVTVFGFGLIALGVCGATIMLGDK</sequence>
<organism evidence="2 3">
    <name type="scientific">Neoaquamicrobium microcysteis</name>
    <dbReference type="NCBI Taxonomy" id="2682781"/>
    <lineage>
        <taxon>Bacteria</taxon>
        <taxon>Pseudomonadati</taxon>
        <taxon>Pseudomonadota</taxon>
        <taxon>Alphaproteobacteria</taxon>
        <taxon>Hyphomicrobiales</taxon>
        <taxon>Phyllobacteriaceae</taxon>
        <taxon>Neoaquamicrobium</taxon>
    </lineage>
</organism>
<protein>
    <submittedName>
        <fullName evidence="2">Uncharacterized protein</fullName>
    </submittedName>
</protein>
<reference evidence="2 3" key="1">
    <citation type="submission" date="2019-08" db="EMBL/GenBank/DDBJ databases">
        <authorList>
            <person name="Seo Y.L."/>
        </authorList>
    </citation>
    <scope>NUCLEOTIDE SEQUENCE [LARGE SCALE GENOMIC DNA]</scope>
    <source>
        <strain evidence="2 3">MaA-C15</strain>
    </source>
</reference>
<dbReference type="RefSeq" id="WP_148913645.1">
    <property type="nucleotide sequence ID" value="NZ_VSZS01000056.1"/>
</dbReference>